<evidence type="ECO:0000313" key="1">
    <source>
        <dbReference type="EMBL" id="KKB42320.1"/>
    </source>
</evidence>
<proteinExistence type="predicted"/>
<accession>A0A0F5IAH0</accession>
<sequence>MNRKKNGTDQLAEAVKPSLIYLIYITHRGRSTKNLKMQVGGRHV</sequence>
<reference evidence="1" key="1">
    <citation type="submission" date="2015-02" db="EMBL/GenBank/DDBJ databases">
        <title>Genome Assembly of Bacillaceae bacterium MTCC 8252.</title>
        <authorList>
            <person name="Verma A."/>
            <person name="Khatri I."/>
            <person name="Mual P."/>
            <person name="Subramanian S."/>
            <person name="Krishnamurthi S."/>
        </authorList>
    </citation>
    <scope>NUCLEOTIDE SEQUENCE [LARGE SCALE GENOMIC DNA]</scope>
    <source>
        <strain evidence="1">MTCC 8252</strain>
    </source>
</reference>
<organism evidence="1 2">
    <name type="scientific">Bacillus thermotolerans</name>
    <name type="common">Quasibacillus thermotolerans</name>
    <dbReference type="NCBI Taxonomy" id="1221996"/>
    <lineage>
        <taxon>Bacteria</taxon>
        <taxon>Bacillati</taxon>
        <taxon>Bacillota</taxon>
        <taxon>Bacilli</taxon>
        <taxon>Bacillales</taxon>
        <taxon>Bacillaceae</taxon>
        <taxon>Bacillus</taxon>
    </lineage>
</organism>
<comment type="caution">
    <text evidence="1">The sequence shown here is derived from an EMBL/GenBank/DDBJ whole genome shotgun (WGS) entry which is preliminary data.</text>
</comment>
<name>A0A0F5IAH0_BACTR</name>
<dbReference type="EMBL" id="JWIR02000012">
    <property type="protein sequence ID" value="KKB42320.1"/>
    <property type="molecule type" value="Genomic_DNA"/>
</dbReference>
<evidence type="ECO:0000313" key="2">
    <source>
        <dbReference type="Proteomes" id="UP000031563"/>
    </source>
</evidence>
<gene>
    <name evidence="1" type="ORF">QY95_00169</name>
</gene>
<dbReference type="Proteomes" id="UP000031563">
    <property type="component" value="Unassembled WGS sequence"/>
</dbReference>
<dbReference type="STRING" id="1221996.QY95_00169"/>
<protein>
    <submittedName>
        <fullName evidence="1">Uncharacterized protein</fullName>
    </submittedName>
</protein>
<dbReference type="AlphaFoldDB" id="A0A0F5IAH0"/>
<keyword evidence="2" id="KW-1185">Reference proteome</keyword>